<gene>
    <name evidence="6" type="ORF">JX265_011631</name>
</gene>
<dbReference type="PRINTS" id="PR00081">
    <property type="entry name" value="GDHRDH"/>
</dbReference>
<keyword evidence="5" id="KW-0472">Membrane</keyword>
<comment type="caution">
    <text evidence="6">The sequence shown here is derived from an EMBL/GenBank/DDBJ whole genome shotgun (WGS) entry which is preliminary data.</text>
</comment>
<protein>
    <submittedName>
        <fullName evidence="6">Uncharacterized protein</fullName>
    </submittedName>
</protein>
<evidence type="ECO:0000256" key="3">
    <source>
        <dbReference type="ARBA" id="ARBA00023002"/>
    </source>
</evidence>
<dbReference type="Pfam" id="PF00106">
    <property type="entry name" value="adh_short"/>
    <property type="match status" value="1"/>
</dbReference>
<dbReference type="Proteomes" id="UP000829685">
    <property type="component" value="Unassembled WGS sequence"/>
</dbReference>
<organism evidence="6 7">
    <name type="scientific">Neoarthrinium moseri</name>
    <dbReference type="NCBI Taxonomy" id="1658444"/>
    <lineage>
        <taxon>Eukaryota</taxon>
        <taxon>Fungi</taxon>
        <taxon>Dikarya</taxon>
        <taxon>Ascomycota</taxon>
        <taxon>Pezizomycotina</taxon>
        <taxon>Sordariomycetes</taxon>
        <taxon>Xylariomycetidae</taxon>
        <taxon>Amphisphaeriales</taxon>
        <taxon>Apiosporaceae</taxon>
        <taxon>Neoarthrinium</taxon>
    </lineage>
</organism>
<evidence type="ECO:0000256" key="1">
    <source>
        <dbReference type="ARBA" id="ARBA00006484"/>
    </source>
</evidence>
<evidence type="ECO:0000256" key="5">
    <source>
        <dbReference type="SAM" id="Phobius"/>
    </source>
</evidence>
<dbReference type="SUPFAM" id="SSF51735">
    <property type="entry name" value="NAD(P)-binding Rossmann-fold domains"/>
    <property type="match status" value="1"/>
</dbReference>
<dbReference type="GO" id="GO:0005737">
    <property type="term" value="C:cytoplasm"/>
    <property type="evidence" value="ECO:0007669"/>
    <property type="project" value="TreeGrafter"/>
</dbReference>
<feature type="transmembrane region" description="Helical" evidence="5">
    <location>
        <begin position="6"/>
        <end position="28"/>
    </location>
</feature>
<dbReference type="InterPro" id="IPR036291">
    <property type="entry name" value="NAD(P)-bd_dom_sf"/>
</dbReference>
<dbReference type="PROSITE" id="PS00061">
    <property type="entry name" value="ADH_SHORT"/>
    <property type="match status" value="1"/>
</dbReference>
<keyword evidence="7" id="KW-1185">Reference proteome</keyword>
<dbReference type="PANTHER" id="PTHR44229">
    <property type="entry name" value="15-HYDROXYPROSTAGLANDIN DEHYDROGENASE [NAD(+)]"/>
    <property type="match status" value="1"/>
</dbReference>
<keyword evidence="3" id="KW-0560">Oxidoreductase</keyword>
<dbReference type="Gene3D" id="3.40.50.720">
    <property type="entry name" value="NAD(P)-binding Rossmann-like Domain"/>
    <property type="match status" value="1"/>
</dbReference>
<dbReference type="PANTHER" id="PTHR44229:SF4">
    <property type="entry name" value="15-HYDROXYPROSTAGLANDIN DEHYDROGENASE [NAD(+)]"/>
    <property type="match status" value="1"/>
</dbReference>
<proteinExistence type="inferred from homology"/>
<keyword evidence="5" id="KW-0812">Transmembrane</keyword>
<accession>A0A9P9WBW8</accession>
<dbReference type="InterPro" id="IPR002347">
    <property type="entry name" value="SDR_fam"/>
</dbReference>
<evidence type="ECO:0000256" key="2">
    <source>
        <dbReference type="ARBA" id="ARBA00022857"/>
    </source>
</evidence>
<dbReference type="AlphaFoldDB" id="A0A9P9WBW8"/>
<keyword evidence="2" id="KW-0521">NADP</keyword>
<evidence type="ECO:0000313" key="7">
    <source>
        <dbReference type="Proteomes" id="UP000829685"/>
    </source>
</evidence>
<dbReference type="GO" id="GO:0016616">
    <property type="term" value="F:oxidoreductase activity, acting on the CH-OH group of donors, NAD or NADP as acceptor"/>
    <property type="evidence" value="ECO:0007669"/>
    <property type="project" value="TreeGrafter"/>
</dbReference>
<evidence type="ECO:0000256" key="4">
    <source>
        <dbReference type="RuleBase" id="RU000363"/>
    </source>
</evidence>
<reference evidence="6" key="1">
    <citation type="submission" date="2021-03" db="EMBL/GenBank/DDBJ databases">
        <title>Revisited historic fungal species revealed as producer of novel bioactive compounds through whole genome sequencing and comparative genomics.</title>
        <authorList>
            <person name="Vignolle G.A."/>
            <person name="Hochenegger N."/>
            <person name="Mach R.L."/>
            <person name="Mach-Aigner A.R."/>
            <person name="Javad Rahimi M."/>
            <person name="Salim K.A."/>
            <person name="Chan C.M."/>
            <person name="Lim L.B.L."/>
            <person name="Cai F."/>
            <person name="Druzhinina I.S."/>
            <person name="U'Ren J.M."/>
            <person name="Derntl C."/>
        </authorList>
    </citation>
    <scope>NUCLEOTIDE SEQUENCE</scope>
    <source>
        <strain evidence="6">TUCIM 5799</strain>
    </source>
</reference>
<keyword evidence="5" id="KW-1133">Transmembrane helix</keyword>
<comment type="similarity">
    <text evidence="1 4">Belongs to the short-chain dehydrogenases/reductases (SDR) family.</text>
</comment>
<dbReference type="InterPro" id="IPR020904">
    <property type="entry name" value="Sc_DH/Rdtase_CS"/>
</dbReference>
<dbReference type="EMBL" id="JAFIMR010000044">
    <property type="protein sequence ID" value="KAI1856384.1"/>
    <property type="molecule type" value="Genomic_DNA"/>
</dbReference>
<sequence>MEDVTAAPVAIVTGSASGIGLAAAKFLVGRGYRVMMADWDYDRVVTESAGIGPSTAAIKCDVSSWESQLAAFEKTIELWGRVDVVAANAGIPEQVPLLFETGSTPTKPNTIVVDVDLTGALYSVSLAIYFFRRNEGRGGKIIITSSQVGIHPFPTGPIYGAAKAGTIHLVRSMAPKLAQEKIYLNTFAPGLTISAITAVGESVYPKHIITPMENHMKAIGEFIDKDIFGYVYEVDAGGLHHRKDPEYLSPEHQTWLGAPETQEMWKKAGTLGSANLSG</sequence>
<evidence type="ECO:0000313" key="6">
    <source>
        <dbReference type="EMBL" id="KAI1856384.1"/>
    </source>
</evidence>
<name>A0A9P9WBW8_9PEZI</name>
<dbReference type="PRINTS" id="PR00080">
    <property type="entry name" value="SDRFAMILY"/>
</dbReference>